<reference evidence="3" key="1">
    <citation type="submission" date="2003-08" db="EMBL/GenBank/DDBJ databases">
        <authorList>
            <person name="Birren B."/>
            <person name="Nusbaum C."/>
            <person name="Abebe A."/>
            <person name="Abouelleil A."/>
            <person name="Adekoya E."/>
            <person name="Ait-zahra M."/>
            <person name="Allen N."/>
            <person name="Allen T."/>
            <person name="An P."/>
            <person name="Anderson M."/>
            <person name="Anderson S."/>
            <person name="Arachchi H."/>
            <person name="Armbruster J."/>
            <person name="Bachantsang P."/>
            <person name="Baldwin J."/>
            <person name="Barry A."/>
            <person name="Bayul T."/>
            <person name="Blitshsteyn B."/>
            <person name="Bloom T."/>
            <person name="Blye J."/>
            <person name="Boguslavskiy L."/>
            <person name="Borowsky M."/>
            <person name="Boukhgalter B."/>
            <person name="Brunache A."/>
            <person name="Butler J."/>
            <person name="Calixte N."/>
            <person name="Calvo S."/>
            <person name="Camarata J."/>
            <person name="Campo K."/>
            <person name="Chang J."/>
            <person name="Cheshatsang Y."/>
            <person name="Citroen M."/>
            <person name="Collymore A."/>
            <person name="Considine T."/>
            <person name="Cook A."/>
            <person name="Cooke P."/>
            <person name="Corum B."/>
            <person name="Cuomo C."/>
            <person name="David R."/>
            <person name="Dawoe T."/>
            <person name="Degray S."/>
            <person name="Dodge S."/>
            <person name="Dooley K."/>
            <person name="Dorje P."/>
            <person name="Dorjee K."/>
            <person name="Dorris L."/>
            <person name="Duffey N."/>
            <person name="Dupes A."/>
            <person name="Elkins T."/>
            <person name="Engels R."/>
            <person name="Erickson J."/>
            <person name="Farina A."/>
            <person name="Faro S."/>
            <person name="Ferreira P."/>
            <person name="Fischer H."/>
            <person name="Fitzgerald M."/>
            <person name="Foley K."/>
            <person name="Gage D."/>
            <person name="Galagan J."/>
            <person name="Gearin G."/>
            <person name="Gnerre S."/>
            <person name="Gnirke A."/>
            <person name="Goyette A."/>
            <person name="Graham J."/>
            <person name="Grandbois E."/>
            <person name="Gyaltsen K."/>
            <person name="Hafez N."/>
            <person name="Hagopian D."/>
            <person name="Hagos B."/>
            <person name="Hall J."/>
            <person name="Hatcher B."/>
            <person name="Heller A."/>
            <person name="Higgins H."/>
            <person name="Honan T."/>
            <person name="Horn A."/>
            <person name="Houde N."/>
            <person name="Hughes L."/>
            <person name="Hulme W."/>
            <person name="Husby E."/>
            <person name="Iliev I."/>
            <person name="Jaffe D."/>
            <person name="Jones C."/>
            <person name="Kamal M."/>
            <person name="Kamat A."/>
            <person name="Kamvysselis M."/>
            <person name="Karlsson E."/>
            <person name="Kells C."/>
            <person name="Kieu A."/>
            <person name="Kisner P."/>
            <person name="Kodira C."/>
            <person name="Kulbokas E."/>
            <person name="Labutti K."/>
            <person name="Lama D."/>
            <person name="Landers T."/>
            <person name="Leger J."/>
            <person name="Levine S."/>
            <person name="Lewis D."/>
            <person name="Lewis T."/>
            <person name="Lindblad-toh K."/>
            <person name="Liu X."/>
            <person name="Lokyitsang T."/>
            <person name="Lokyitsang Y."/>
            <person name="Lucien O."/>
            <person name="Lui A."/>
            <person name="Ma L.J."/>
            <person name="Mabbitt R."/>
            <person name="Macdonald J."/>
            <person name="Maclean C."/>
            <person name="Major J."/>
            <person name="Manning J."/>
            <person name="Marabella R."/>
            <person name="Maru K."/>
            <person name="Matthews C."/>
            <person name="Mauceli E."/>
            <person name="Mccarthy M."/>
            <person name="Mcdonough S."/>
            <person name="Mcghee T."/>
            <person name="Meldrim J."/>
            <person name="Meneus L."/>
            <person name="Mesirov J."/>
            <person name="Mihalev A."/>
            <person name="Mihova T."/>
            <person name="Mikkelsen T."/>
            <person name="Mlenga V."/>
            <person name="Moru K."/>
            <person name="Mozes J."/>
            <person name="Mulrain L."/>
            <person name="Munson G."/>
            <person name="Naylor J."/>
            <person name="Newes C."/>
            <person name="Nguyen C."/>
            <person name="Nguyen N."/>
            <person name="Nguyen T."/>
            <person name="Nicol R."/>
            <person name="Nielsen C."/>
            <person name="Nizzari M."/>
            <person name="Norbu C."/>
            <person name="Norbu N."/>
            <person name="O'donnell P."/>
            <person name="Okoawo O."/>
            <person name="O'leary S."/>
            <person name="Omotosho B."/>
            <person name="O'neill K."/>
            <person name="Osman S."/>
            <person name="Parker S."/>
            <person name="Perrin D."/>
            <person name="Phunkhang P."/>
            <person name="Piqani B."/>
            <person name="Purcell S."/>
            <person name="Rachupka T."/>
            <person name="Ramasamy U."/>
            <person name="Rameau R."/>
            <person name="Ray V."/>
            <person name="Raymond C."/>
            <person name="Retta R."/>
            <person name="Richardson S."/>
            <person name="Rise C."/>
            <person name="Rodriguez J."/>
            <person name="Rogers J."/>
            <person name="Rogov P."/>
            <person name="Rutman M."/>
            <person name="Schupbach R."/>
            <person name="Seaman C."/>
            <person name="Settipalli S."/>
            <person name="Sharpe T."/>
            <person name="Sheridan J."/>
            <person name="Sherpa N."/>
            <person name="Shi J."/>
            <person name="Smirnov S."/>
            <person name="Smith C."/>
            <person name="Sougnez C."/>
            <person name="Spencer B."/>
            <person name="Stalker J."/>
            <person name="Stange-thomann N."/>
            <person name="Stavropoulos S."/>
            <person name="Stetson K."/>
            <person name="Stone C."/>
            <person name="Stone S."/>
            <person name="Stubbs M."/>
            <person name="Talamas J."/>
            <person name="Tchuinga P."/>
            <person name="Tenzing P."/>
            <person name="Tesfaye S."/>
            <person name="Theodore J."/>
            <person name="Thoulutsang Y."/>
            <person name="Topham K."/>
            <person name="Towey S."/>
            <person name="Tsamla T."/>
            <person name="Tsomo N."/>
            <person name="Vallee D."/>
            <person name="Vassiliev H."/>
            <person name="Venkataraman V."/>
            <person name="Vinson J."/>
            <person name="Vo A."/>
            <person name="Wade C."/>
            <person name="Wang S."/>
            <person name="Wangchuk T."/>
            <person name="Wangdi T."/>
            <person name="Whittaker C."/>
            <person name="Wilkinson J."/>
            <person name="Wu Y."/>
            <person name="Wyman D."/>
            <person name="Yadav S."/>
            <person name="Yang S."/>
            <person name="Yang X."/>
            <person name="Yeager S."/>
            <person name="Yee E."/>
            <person name="Young G."/>
            <person name="Zainoun J."/>
            <person name="Zembeck L."/>
            <person name="Zimmer A."/>
            <person name="Zody M."/>
            <person name="Lander E."/>
        </authorList>
    </citation>
    <scope>NUCLEOTIDE SEQUENCE [LARGE SCALE GENOMIC DNA]</scope>
</reference>
<organism evidence="2 3">
    <name type="scientific">Ciona savignyi</name>
    <name type="common">Pacific transparent sea squirt</name>
    <dbReference type="NCBI Taxonomy" id="51511"/>
    <lineage>
        <taxon>Eukaryota</taxon>
        <taxon>Metazoa</taxon>
        <taxon>Chordata</taxon>
        <taxon>Tunicata</taxon>
        <taxon>Ascidiacea</taxon>
        <taxon>Phlebobranchia</taxon>
        <taxon>Cionidae</taxon>
        <taxon>Ciona</taxon>
    </lineage>
</organism>
<dbReference type="HOGENOM" id="CLU_3111573_0_0_1"/>
<dbReference type="AlphaFoldDB" id="H2Y722"/>
<reference evidence="2" key="3">
    <citation type="submission" date="2025-09" db="UniProtKB">
        <authorList>
            <consortium name="Ensembl"/>
        </authorList>
    </citation>
    <scope>IDENTIFICATION</scope>
</reference>
<evidence type="ECO:0000313" key="3">
    <source>
        <dbReference type="Proteomes" id="UP000007875"/>
    </source>
</evidence>
<name>H2Y722_CIOSA</name>
<dbReference type="Ensembl" id="ENSCSAVT00000001133.1">
    <property type="protein sequence ID" value="ENSCSAVP00000001120.1"/>
    <property type="gene ID" value="ENSCSAVG00000000626.1"/>
</dbReference>
<accession>H2Y722</accession>
<sequence length="51" mass="5428">MAGKQEDSRKGRLDILARHLNQQNGKGKSLSCAPCSAENTSSSIKPGTRSI</sequence>
<evidence type="ECO:0000313" key="2">
    <source>
        <dbReference type="Ensembl" id="ENSCSAVP00000001120.1"/>
    </source>
</evidence>
<reference evidence="2" key="2">
    <citation type="submission" date="2025-08" db="UniProtKB">
        <authorList>
            <consortium name="Ensembl"/>
        </authorList>
    </citation>
    <scope>IDENTIFICATION</scope>
</reference>
<keyword evidence="3" id="KW-1185">Reference proteome</keyword>
<proteinExistence type="predicted"/>
<dbReference type="GeneTree" id="ENSGT00940000156112"/>
<dbReference type="Proteomes" id="UP000007875">
    <property type="component" value="Unassembled WGS sequence"/>
</dbReference>
<feature type="compositionally biased region" description="Polar residues" evidence="1">
    <location>
        <begin position="37"/>
        <end position="51"/>
    </location>
</feature>
<evidence type="ECO:0000256" key="1">
    <source>
        <dbReference type="SAM" id="MobiDB-lite"/>
    </source>
</evidence>
<feature type="region of interest" description="Disordered" evidence="1">
    <location>
        <begin position="21"/>
        <end position="51"/>
    </location>
</feature>
<protein>
    <submittedName>
        <fullName evidence="2">Uncharacterized protein</fullName>
    </submittedName>
</protein>